<feature type="compositionally biased region" description="Low complexity" evidence="1">
    <location>
        <begin position="376"/>
        <end position="409"/>
    </location>
</feature>
<feature type="region of interest" description="Disordered" evidence="1">
    <location>
        <begin position="318"/>
        <end position="425"/>
    </location>
</feature>
<gene>
    <name evidence="4" type="ORF">GCM10012289_25860</name>
</gene>
<evidence type="ECO:0008006" key="6">
    <source>
        <dbReference type="Google" id="ProtNLM"/>
    </source>
</evidence>
<protein>
    <recommendedName>
        <fullName evidence="6">Gram-positive cocci surface proteins LPxTG domain-containing protein</fullName>
    </recommendedName>
</protein>
<feature type="compositionally biased region" description="Low complexity" evidence="1">
    <location>
        <begin position="347"/>
        <end position="367"/>
    </location>
</feature>
<reference evidence="4" key="1">
    <citation type="journal article" date="2014" name="Int. J. Syst. Evol. Microbiol.">
        <title>Complete genome sequence of Corynebacterium casei LMG S-19264T (=DSM 44701T), isolated from a smear-ripened cheese.</title>
        <authorList>
            <consortium name="US DOE Joint Genome Institute (JGI-PGF)"/>
            <person name="Walter F."/>
            <person name="Albersmeier A."/>
            <person name="Kalinowski J."/>
            <person name="Ruckert C."/>
        </authorList>
    </citation>
    <scope>NUCLEOTIDE SEQUENCE</scope>
    <source>
        <strain evidence="4">CGMCC 4.7368</strain>
    </source>
</reference>
<evidence type="ECO:0000313" key="5">
    <source>
        <dbReference type="Proteomes" id="UP000646523"/>
    </source>
</evidence>
<dbReference type="Proteomes" id="UP000646523">
    <property type="component" value="Unassembled WGS sequence"/>
</dbReference>
<comment type="caution">
    <text evidence="4">The sequence shown here is derived from an EMBL/GenBank/DDBJ whole genome shotgun (WGS) entry which is preliminary data.</text>
</comment>
<evidence type="ECO:0000256" key="3">
    <source>
        <dbReference type="SAM" id="SignalP"/>
    </source>
</evidence>
<dbReference type="RefSeq" id="WP_189124305.1">
    <property type="nucleotide sequence ID" value="NZ_BMNH01000006.1"/>
</dbReference>
<dbReference type="EMBL" id="BMNH01000006">
    <property type="protein sequence ID" value="GGO68034.1"/>
    <property type="molecule type" value="Genomic_DNA"/>
</dbReference>
<proteinExistence type="predicted"/>
<evidence type="ECO:0000256" key="2">
    <source>
        <dbReference type="SAM" id="Phobius"/>
    </source>
</evidence>
<keyword evidence="2" id="KW-0812">Transmembrane</keyword>
<feature type="region of interest" description="Disordered" evidence="1">
    <location>
        <begin position="110"/>
        <end position="137"/>
    </location>
</feature>
<reference evidence="4" key="2">
    <citation type="submission" date="2020-09" db="EMBL/GenBank/DDBJ databases">
        <authorList>
            <person name="Sun Q."/>
            <person name="Zhou Y."/>
        </authorList>
    </citation>
    <scope>NUCLEOTIDE SEQUENCE</scope>
    <source>
        <strain evidence="4">CGMCC 4.7368</strain>
    </source>
</reference>
<feature type="chain" id="PRO_5036989460" description="Gram-positive cocci surface proteins LPxTG domain-containing protein" evidence="3">
    <location>
        <begin position="29"/>
        <end position="459"/>
    </location>
</feature>
<keyword evidence="2" id="KW-1133">Transmembrane helix</keyword>
<feature type="transmembrane region" description="Helical" evidence="2">
    <location>
        <begin position="426"/>
        <end position="446"/>
    </location>
</feature>
<evidence type="ECO:0000256" key="1">
    <source>
        <dbReference type="SAM" id="MobiDB-lite"/>
    </source>
</evidence>
<dbReference type="Gene3D" id="2.60.120.260">
    <property type="entry name" value="Galactose-binding domain-like"/>
    <property type="match status" value="1"/>
</dbReference>
<keyword evidence="3" id="KW-0732">Signal</keyword>
<keyword evidence="5" id="KW-1185">Reference proteome</keyword>
<evidence type="ECO:0000313" key="4">
    <source>
        <dbReference type="EMBL" id="GGO68034.1"/>
    </source>
</evidence>
<name>A0A918DHY6_9ACTN</name>
<accession>A0A918DHY6</accession>
<feature type="compositionally biased region" description="Low complexity" evidence="1">
    <location>
        <begin position="323"/>
        <end position="339"/>
    </location>
</feature>
<keyword evidence="2" id="KW-0472">Membrane</keyword>
<dbReference type="AlphaFoldDB" id="A0A918DHY6"/>
<feature type="signal peptide" evidence="3">
    <location>
        <begin position="1"/>
        <end position="28"/>
    </location>
</feature>
<sequence>MKRWRKALIAASVGAAASAALVAIPARADTFSLVVDYTCTGGIAGSDEVKLRARVQIPTTVQQGGMLKLGWAIEHVNAPRFKSPDYYAEGAKVSLIGNVKLDGAWNGTLEAHGSKDQGALKPNQPLTSPEGMSSEAHMTETGVIKLRPQAMTVDFVPPAGEVVVNNDDPRVIYRDSWVHDKATRPEYGDWLRDVHTTTTRSDEAIIRFRGTGFEYIGREMPDVGRVRVIIDGVDGHDASAIVDPTKDGNGNPTNATKGNISLWERKDLSYGQHTLRIRSIDDGKPVHLDAFKLHTREMIDPPTEHRSTCVVTNNPGAVEITVGGATSPTPSGTPTGTGDPTDDPTDDPTSTPSGTPTTSGSATPTTSQGQPIGDHVGVVIGGVTTVSPSPKPTTTVTKTVKPQVIKTPKGGVDTGQAPEEPENGSYGLIAGGSLLLMGSATGGLLLRRRRAAHAGGANR</sequence>
<organism evidence="4 5">
    <name type="scientific">Nonomuraea cavernae</name>
    <dbReference type="NCBI Taxonomy" id="2045107"/>
    <lineage>
        <taxon>Bacteria</taxon>
        <taxon>Bacillati</taxon>
        <taxon>Actinomycetota</taxon>
        <taxon>Actinomycetes</taxon>
        <taxon>Streptosporangiales</taxon>
        <taxon>Streptosporangiaceae</taxon>
        <taxon>Nonomuraea</taxon>
    </lineage>
</organism>